<accession>A0A7J6BB09</accession>
<name>A0A7J6BB09_AMEME</name>
<evidence type="ECO:0000256" key="1">
    <source>
        <dbReference type="SAM" id="MobiDB-lite"/>
    </source>
</evidence>
<protein>
    <submittedName>
        <fullName evidence="2">Uncharacterized protein</fullName>
    </submittedName>
</protein>
<evidence type="ECO:0000313" key="2">
    <source>
        <dbReference type="EMBL" id="KAF4092156.1"/>
    </source>
</evidence>
<feature type="region of interest" description="Disordered" evidence="1">
    <location>
        <begin position="106"/>
        <end position="144"/>
    </location>
</feature>
<evidence type="ECO:0000313" key="3">
    <source>
        <dbReference type="Proteomes" id="UP000593565"/>
    </source>
</evidence>
<dbReference type="AlphaFoldDB" id="A0A7J6BB09"/>
<sequence length="144" mass="16370">MFETVTTDEHPYPDLSAIFMITVSKLLYVYESTSRLKIQPAETFMYTESQRTWSLSQGESGTRWDAPWTGCQSIAGHTITHTHPLKHHGHFWTRQSACHACLWTGGGNRSTRRKPPQHGENVQSSHTRPRRESNPGVPNPTLEV</sequence>
<dbReference type="EMBL" id="JAAGNN010000002">
    <property type="protein sequence ID" value="KAF4092156.1"/>
    <property type="molecule type" value="Genomic_DNA"/>
</dbReference>
<gene>
    <name evidence="2" type="ORF">AMELA_G00017660</name>
</gene>
<keyword evidence="3" id="KW-1185">Reference proteome</keyword>
<comment type="caution">
    <text evidence="2">The sequence shown here is derived from an EMBL/GenBank/DDBJ whole genome shotgun (WGS) entry which is preliminary data.</text>
</comment>
<reference evidence="2 3" key="1">
    <citation type="submission" date="2020-02" db="EMBL/GenBank/DDBJ databases">
        <title>A chromosome-scale genome assembly of the black bullhead catfish (Ameiurus melas).</title>
        <authorList>
            <person name="Wen M."/>
            <person name="Zham M."/>
            <person name="Cabau C."/>
            <person name="Klopp C."/>
            <person name="Donnadieu C."/>
            <person name="Roques C."/>
            <person name="Bouchez O."/>
            <person name="Lampietro C."/>
            <person name="Jouanno E."/>
            <person name="Herpin A."/>
            <person name="Louis A."/>
            <person name="Berthelot C."/>
            <person name="Parey E."/>
            <person name="Roest-Crollius H."/>
            <person name="Braasch I."/>
            <person name="Postlethwait J."/>
            <person name="Robinson-Rechavi M."/>
            <person name="Echchiki A."/>
            <person name="Begum T."/>
            <person name="Montfort J."/>
            <person name="Schartl M."/>
            <person name="Bobe J."/>
            <person name="Guiguen Y."/>
        </authorList>
    </citation>
    <scope>NUCLEOTIDE SEQUENCE [LARGE SCALE GENOMIC DNA]</scope>
    <source>
        <strain evidence="2">M_S1</strain>
        <tissue evidence="2">Blood</tissue>
    </source>
</reference>
<dbReference type="Proteomes" id="UP000593565">
    <property type="component" value="Unassembled WGS sequence"/>
</dbReference>
<organism evidence="2 3">
    <name type="scientific">Ameiurus melas</name>
    <name type="common">Black bullhead</name>
    <name type="synonym">Silurus melas</name>
    <dbReference type="NCBI Taxonomy" id="219545"/>
    <lineage>
        <taxon>Eukaryota</taxon>
        <taxon>Metazoa</taxon>
        <taxon>Chordata</taxon>
        <taxon>Craniata</taxon>
        <taxon>Vertebrata</taxon>
        <taxon>Euteleostomi</taxon>
        <taxon>Actinopterygii</taxon>
        <taxon>Neopterygii</taxon>
        <taxon>Teleostei</taxon>
        <taxon>Ostariophysi</taxon>
        <taxon>Siluriformes</taxon>
        <taxon>Ictaluridae</taxon>
        <taxon>Ameiurus</taxon>
    </lineage>
</organism>
<proteinExistence type="predicted"/>